<dbReference type="InterPro" id="IPR052568">
    <property type="entry name" value="PKS-FAS_Synthase"/>
</dbReference>
<keyword evidence="2" id="KW-0808">Transferase</keyword>
<dbReference type="InterPro" id="IPR001227">
    <property type="entry name" value="Ac_transferase_dom_sf"/>
</dbReference>
<dbReference type="Gene3D" id="3.10.129.110">
    <property type="entry name" value="Polyketide synthase dehydratase"/>
    <property type="match status" value="1"/>
</dbReference>
<dbReference type="Proteomes" id="UP000005459">
    <property type="component" value="Unassembled WGS sequence"/>
</dbReference>
<dbReference type="PANTHER" id="PTHR43074:SF1">
    <property type="entry name" value="BETA-KETOACYL SYNTHASE FAMILY PROTEIN-RELATED"/>
    <property type="match status" value="1"/>
</dbReference>
<evidence type="ECO:0000313" key="2">
    <source>
        <dbReference type="EMBL" id="EGV19398.1"/>
    </source>
</evidence>
<dbReference type="RefSeq" id="WP_007192419.1">
    <property type="nucleotide sequence ID" value="NZ_AFWV01000004.1"/>
</dbReference>
<organism evidence="2 3">
    <name type="scientific">Thiocapsa marina 5811</name>
    <dbReference type="NCBI Taxonomy" id="768671"/>
    <lineage>
        <taxon>Bacteria</taxon>
        <taxon>Pseudomonadati</taxon>
        <taxon>Pseudomonadota</taxon>
        <taxon>Gammaproteobacteria</taxon>
        <taxon>Chromatiales</taxon>
        <taxon>Chromatiaceae</taxon>
        <taxon>Thiocapsa</taxon>
    </lineage>
</organism>
<dbReference type="Gene3D" id="3.40.366.10">
    <property type="entry name" value="Malonyl-Coenzyme A Acyl Carrier Protein, domain 2"/>
    <property type="match status" value="1"/>
</dbReference>
<dbReference type="InterPro" id="IPR042104">
    <property type="entry name" value="PKS_dehydratase_sf"/>
</dbReference>
<evidence type="ECO:0000313" key="3">
    <source>
        <dbReference type="Proteomes" id="UP000005459"/>
    </source>
</evidence>
<sequence length="1337" mass="144492">MSERSQQTDRGHDSRPIAITDLTLRVGRLPDVAAVWNGLLAGRSLESTTATLDPVELIASALRRLTTPERPQPLAIVVCDSSAPGAPVRRRDLEVRLAPCAPTDVRVWSLGGGSESGARALDHAGELLREGFSRVLIASCELDRGAIVGLMPLSVAVSSRTPVFAVIDPGAFQPAALRLGSESPAAQSDLASESAGDCPELWWWSPEHALHLSQTFTSLLPLAVAALAVRERMIPPYGPPPSGTKSTPATPWVHGLGAGPRRADIVLRADGSERIVRLRAADEPGVLLQHSVTAWPAEPFLMAAESAAALRAEVATLADRLAAVPAIFSMTALAESVYRDEGLARLGFVAADRQELEDRLRVAADLLDGVGSSMRAKRIGVHLSLPDATPTGVQGPPSIAFMAPGIGSAYPGILRSQALSFPPVMDTLDDFAAAWPGPPGDLCNSLYRVGVAASAAWNDFDWSGAVGSMAVMASARLLARAGLEPDTLLGFSNGEMAALLLAGAMQPPPGMTRERLIWDTAASGRSRRCDGLIQTGRMVAVHLVDQGRERLGELLEIHAGRVFLAIDASPKHVVLFGLAPEIDRVVAALDEGANICLHLPFDRPFHTPLYREELEPLERLLARLGYRKPATRIWSCAANAPYPSDPQRFPGVVKQALTGTVRFREAIESLYARGIRTFVEIGGRSQLVGYTKDVLRRRPATLVGLDREGGDGARIVLDALATLFVAGVRIDLGGLRPGPAQLMDFGIVPGPDENERDLIEWVRTSPPEALGEQDPAEHIQAPNTPEPARGFPDAIPRGLTPDRIALMHRQLALTRQFIETQERVALGFIAAARARKPREVALPSSTPRAVSHGPFDGPAREVAGGVELDLLLEPDRDTHLDHHRLGRVPAGEESRPERPLPVMAMVMALEVMARAASGLSGRNGSGPLAFLGVDGLLGKRWISVPQRQSRLRIRLQGRHRDADGLERLSAALFAPPTRDDEPAREAVSAQVILGTASIPLEPVQTRGAPFATAWSMADFNRLALFHGPAFRCLDRLIALREDGLELTAVAPRRDRLFGPDRQAEAATPAALLDAVGQAVAFWLLARGTRWFTAFPVAIDRYRQTGDLPAPGDRVACSVRVRQQGDTLVADASFARPHGPVFARMDGMRLMVYHPFQPMLSRLYWRENQPLLTTGGSATDARRLVRECPEQLVDDLDLAGGIFVAALARLVLVETEQQAGNRPEDRLPAGGDGKHTDLLMRLAAKEATIVWLREHEGQSPDHLDLCVELTEEAATQGHLARIRPVGNWADRLRGALPPVKIERVGRRIRAVIDMQLNAAHAIEHEQSITHKTRVEWTT</sequence>
<feature type="domain" description="Malonyl-CoA:ACP transacylase (MAT)" evidence="1">
    <location>
        <begin position="402"/>
        <end position="709"/>
    </location>
</feature>
<dbReference type="eggNOG" id="COG3321">
    <property type="taxonomic scope" value="Bacteria"/>
</dbReference>
<accession>F9U9E0</accession>
<dbReference type="InterPro" id="IPR016035">
    <property type="entry name" value="Acyl_Trfase/lysoPLipase"/>
</dbReference>
<dbReference type="OrthoDB" id="9808281at2"/>
<dbReference type="GO" id="GO:0016740">
    <property type="term" value="F:transferase activity"/>
    <property type="evidence" value="ECO:0007669"/>
    <property type="project" value="UniProtKB-KW"/>
</dbReference>
<dbReference type="InterPro" id="IPR049551">
    <property type="entry name" value="PKS_DH_C"/>
</dbReference>
<dbReference type="EMBL" id="AFWV01000004">
    <property type="protein sequence ID" value="EGV19398.1"/>
    <property type="molecule type" value="Genomic_DNA"/>
</dbReference>
<dbReference type="Gene3D" id="3.30.70.3290">
    <property type="match status" value="1"/>
</dbReference>
<evidence type="ECO:0000259" key="1">
    <source>
        <dbReference type="SMART" id="SM00827"/>
    </source>
</evidence>
<reference evidence="2 3" key="1">
    <citation type="submission" date="2011-06" db="EMBL/GenBank/DDBJ databases">
        <title>The draft genome of Thiocapsa marina 5811.</title>
        <authorList>
            <consortium name="US DOE Joint Genome Institute (JGI-PGF)"/>
            <person name="Lucas S."/>
            <person name="Han J."/>
            <person name="Cheng J.-F."/>
            <person name="Goodwin L."/>
            <person name="Pitluck S."/>
            <person name="Peters L."/>
            <person name="Land M.L."/>
            <person name="Hauser L."/>
            <person name="Vogl K."/>
            <person name="Liu Z."/>
            <person name="Imhoff J."/>
            <person name="Thiel V."/>
            <person name="Frigaard N.-U."/>
            <person name="Bryant D."/>
            <person name="Woyke T.J."/>
        </authorList>
    </citation>
    <scope>NUCLEOTIDE SEQUENCE [LARGE SCALE GENOMIC DNA]</scope>
    <source>
        <strain evidence="2 3">5811</strain>
    </source>
</reference>
<dbReference type="InterPro" id="IPR014043">
    <property type="entry name" value="Acyl_transferase_dom"/>
</dbReference>
<dbReference type="SMART" id="SM00827">
    <property type="entry name" value="PKS_AT"/>
    <property type="match status" value="1"/>
</dbReference>
<gene>
    <name evidence="2" type="ORF">ThimaDRAFT_1542</name>
</gene>
<dbReference type="PATRIC" id="fig|768671.3.peg.1641"/>
<dbReference type="Pfam" id="PF00698">
    <property type="entry name" value="Acyl_transf_1"/>
    <property type="match status" value="1"/>
</dbReference>
<protein>
    <submittedName>
        <fullName evidence="2">Acyl transferase</fullName>
    </submittedName>
</protein>
<keyword evidence="3" id="KW-1185">Reference proteome</keyword>
<dbReference type="STRING" id="768671.ThimaDRAFT_1542"/>
<dbReference type="eggNOG" id="COG2091">
    <property type="taxonomic scope" value="Bacteria"/>
</dbReference>
<dbReference type="SUPFAM" id="SSF52151">
    <property type="entry name" value="FabD/lysophospholipase-like"/>
    <property type="match status" value="1"/>
</dbReference>
<proteinExistence type="predicted"/>
<dbReference type="Pfam" id="PF14765">
    <property type="entry name" value="PS-DH"/>
    <property type="match status" value="1"/>
</dbReference>
<name>F9U9E0_9GAMM</name>
<dbReference type="PANTHER" id="PTHR43074">
    <property type="entry name" value="OMEGA-3 POLYUNSATURATED FATTY ACID SYNTHASE PFAB-RELATED"/>
    <property type="match status" value="1"/>
</dbReference>